<accession>A0A2X0PCJ9</accession>
<feature type="domain" description="PAS" evidence="8">
    <location>
        <begin position="120"/>
        <end position="190"/>
    </location>
</feature>
<sequence length="464" mass="50406">MQSSAPKSTSSSMYSLAYPQYVAQQSSSVTVPFDTARDSSAGPNRSSMVPLHPRHGSISGGGSNVLAASVSSNLSLSRSANVSGPYARPAEPMPIQSAALEAPTTHSVKASSTTSEFTKRKNWSQHIIDEIQDFMHVLNPAGSFMFATPSILDLCGWSPDELMNRPVADFLHPDDVEAYQRDFYQALEEGKELTLYCRFRTKDERYVLFEMTGHPYYADLKGAQTPKCFFAMGRPYPSKNQAMLDSFLELKFENERLRQELQVMYRDIEGGPASTAGELCSALAEHMFHDQACVDRLTLTWSGPPGDRPAGYNVYGTKATTGPKGPSSVIDPTTGLVQAGGLIPSSSNTYGALGIGISANGTKGDGAHGEKKKKKPRVEEGEFVCRDCGTVDSPEWRKGPDGPKSLCNACGEQIGLCRVAHDSWKTQVLLNPHHCTWTGLRYAKASSKANKESKAEKAKPDKGK</sequence>
<evidence type="ECO:0000256" key="7">
    <source>
        <dbReference type="SAM" id="MobiDB-lite"/>
    </source>
</evidence>
<dbReference type="SUPFAM" id="SSF55785">
    <property type="entry name" value="PYP-like sensor domain (PAS domain)"/>
    <property type="match status" value="1"/>
</dbReference>
<dbReference type="PROSITE" id="PS50112">
    <property type="entry name" value="PAS"/>
    <property type="match status" value="1"/>
</dbReference>
<dbReference type="EMBL" id="FQNC01000047">
    <property type="protein sequence ID" value="SGY75681.1"/>
    <property type="molecule type" value="Genomic_DNA"/>
</dbReference>
<dbReference type="SMART" id="SM00091">
    <property type="entry name" value="PAS"/>
    <property type="match status" value="1"/>
</dbReference>
<dbReference type="Pfam" id="PF08447">
    <property type="entry name" value="PAS_3"/>
    <property type="match status" value="1"/>
</dbReference>
<keyword evidence="4" id="KW-0805">Transcription regulation</keyword>
<evidence type="ECO:0000256" key="2">
    <source>
        <dbReference type="ARBA" id="ARBA00022771"/>
    </source>
</evidence>
<dbReference type="InterPro" id="IPR035965">
    <property type="entry name" value="PAS-like_dom_sf"/>
</dbReference>
<dbReference type="Gene3D" id="3.30.450.20">
    <property type="entry name" value="PAS domain"/>
    <property type="match status" value="1"/>
</dbReference>
<feature type="compositionally biased region" description="Basic and acidic residues" evidence="7">
    <location>
        <begin position="449"/>
        <end position="464"/>
    </location>
</feature>
<evidence type="ECO:0000256" key="5">
    <source>
        <dbReference type="ARBA" id="ARBA00023163"/>
    </source>
</evidence>
<keyword evidence="1" id="KW-0479">Metal-binding</keyword>
<organism evidence="10 11">
    <name type="scientific">Microbotryum silenes-dioicae</name>
    <dbReference type="NCBI Taxonomy" id="796604"/>
    <lineage>
        <taxon>Eukaryota</taxon>
        <taxon>Fungi</taxon>
        <taxon>Dikarya</taxon>
        <taxon>Basidiomycota</taxon>
        <taxon>Pucciniomycotina</taxon>
        <taxon>Microbotryomycetes</taxon>
        <taxon>Microbotryales</taxon>
        <taxon>Microbotryaceae</taxon>
        <taxon>Microbotryum</taxon>
    </lineage>
</organism>
<evidence type="ECO:0000256" key="3">
    <source>
        <dbReference type="ARBA" id="ARBA00022833"/>
    </source>
</evidence>
<dbReference type="GO" id="GO:0008270">
    <property type="term" value="F:zinc ion binding"/>
    <property type="evidence" value="ECO:0007669"/>
    <property type="project" value="UniProtKB-KW"/>
</dbReference>
<dbReference type="Gene3D" id="3.30.50.10">
    <property type="entry name" value="Erythroid Transcription Factor GATA-1, subunit A"/>
    <property type="match status" value="1"/>
</dbReference>
<dbReference type="NCBIfam" id="TIGR00229">
    <property type="entry name" value="sensory_box"/>
    <property type="match status" value="1"/>
</dbReference>
<dbReference type="GO" id="GO:0043565">
    <property type="term" value="F:sequence-specific DNA binding"/>
    <property type="evidence" value="ECO:0007669"/>
    <property type="project" value="InterPro"/>
</dbReference>
<dbReference type="InterPro" id="IPR000014">
    <property type="entry name" value="PAS"/>
</dbReference>
<name>A0A2X0PCJ9_9BASI</name>
<dbReference type="Proteomes" id="UP000249464">
    <property type="component" value="Unassembled WGS sequence"/>
</dbReference>
<dbReference type="CDD" id="cd00202">
    <property type="entry name" value="ZnF_GATA"/>
    <property type="match status" value="1"/>
</dbReference>
<evidence type="ECO:0000313" key="11">
    <source>
        <dbReference type="Proteomes" id="UP000249464"/>
    </source>
</evidence>
<dbReference type="STRING" id="796604.A0A2X0PCJ9"/>
<dbReference type="AlphaFoldDB" id="A0A2X0PCJ9"/>
<dbReference type="InterPro" id="IPR013088">
    <property type="entry name" value="Znf_NHR/GATA"/>
</dbReference>
<keyword evidence="5" id="KW-0804">Transcription</keyword>
<dbReference type="GO" id="GO:0006355">
    <property type="term" value="P:regulation of DNA-templated transcription"/>
    <property type="evidence" value="ECO:0007669"/>
    <property type="project" value="InterPro"/>
</dbReference>
<feature type="region of interest" description="Disordered" evidence="7">
    <location>
        <begin position="444"/>
        <end position="464"/>
    </location>
</feature>
<dbReference type="SUPFAM" id="SSF57716">
    <property type="entry name" value="Glucocorticoid receptor-like (DNA-binding domain)"/>
    <property type="match status" value="1"/>
</dbReference>
<evidence type="ECO:0000256" key="1">
    <source>
        <dbReference type="ARBA" id="ARBA00022723"/>
    </source>
</evidence>
<keyword evidence="3" id="KW-0862">Zinc</keyword>
<protein>
    <submittedName>
        <fullName evidence="10">BQ5605_C005g03438 protein</fullName>
    </submittedName>
</protein>
<evidence type="ECO:0000256" key="4">
    <source>
        <dbReference type="ARBA" id="ARBA00023015"/>
    </source>
</evidence>
<dbReference type="InterPro" id="IPR000679">
    <property type="entry name" value="Znf_GATA"/>
</dbReference>
<keyword evidence="11" id="KW-1185">Reference proteome</keyword>
<evidence type="ECO:0000259" key="9">
    <source>
        <dbReference type="PROSITE" id="PS50114"/>
    </source>
</evidence>
<feature type="domain" description="GATA-type" evidence="9">
    <location>
        <begin position="385"/>
        <end position="411"/>
    </location>
</feature>
<dbReference type="SMART" id="SM00401">
    <property type="entry name" value="ZnF_GATA"/>
    <property type="match status" value="1"/>
</dbReference>
<proteinExistence type="predicted"/>
<dbReference type="CDD" id="cd00130">
    <property type="entry name" value="PAS"/>
    <property type="match status" value="1"/>
</dbReference>
<dbReference type="Pfam" id="PF00320">
    <property type="entry name" value="GATA"/>
    <property type="match status" value="1"/>
</dbReference>
<dbReference type="PANTHER" id="PTHR47172">
    <property type="entry name" value="OS01G0976800 PROTEIN"/>
    <property type="match status" value="1"/>
</dbReference>
<feature type="region of interest" description="Disordered" evidence="7">
    <location>
        <begin position="31"/>
        <end position="63"/>
    </location>
</feature>
<gene>
    <name evidence="10" type="primary">BQ5605_C005g03438</name>
    <name evidence="10" type="ORF">BQ5605_C005G03438</name>
</gene>
<dbReference type="InterPro" id="IPR013655">
    <property type="entry name" value="PAS_fold_3"/>
</dbReference>
<evidence type="ECO:0000256" key="6">
    <source>
        <dbReference type="PROSITE-ProRule" id="PRU00094"/>
    </source>
</evidence>
<dbReference type="PROSITE" id="PS50114">
    <property type="entry name" value="GATA_ZN_FINGER_2"/>
    <property type="match status" value="1"/>
</dbReference>
<dbReference type="PROSITE" id="PS00344">
    <property type="entry name" value="GATA_ZN_FINGER_1"/>
    <property type="match status" value="1"/>
</dbReference>
<evidence type="ECO:0000259" key="8">
    <source>
        <dbReference type="PROSITE" id="PS50112"/>
    </source>
</evidence>
<reference evidence="10 11" key="1">
    <citation type="submission" date="2016-11" db="EMBL/GenBank/DDBJ databases">
        <authorList>
            <person name="Jaros S."/>
            <person name="Januszkiewicz K."/>
            <person name="Wedrychowicz H."/>
        </authorList>
    </citation>
    <scope>NUCLEOTIDE SEQUENCE [LARGE SCALE GENOMIC DNA]</scope>
</reference>
<dbReference type="PANTHER" id="PTHR47172:SF24">
    <property type="entry name" value="GATA ZINC FINGER DOMAIN-CONTAINING PROTEIN 14-RELATED"/>
    <property type="match status" value="1"/>
</dbReference>
<evidence type="ECO:0000313" key="10">
    <source>
        <dbReference type="EMBL" id="SGY75681.1"/>
    </source>
</evidence>
<keyword evidence="2 6" id="KW-0863">Zinc-finger</keyword>